<dbReference type="OrthoDB" id="1343429at2"/>
<dbReference type="STRING" id="498292.SAMN05660845_1525"/>
<proteinExistence type="predicted"/>
<evidence type="ECO:0000313" key="3">
    <source>
        <dbReference type="Proteomes" id="UP000199604"/>
    </source>
</evidence>
<keyword evidence="1" id="KW-0732">Signal</keyword>
<accession>A0A1I0Y5Z4</accession>
<dbReference type="Proteomes" id="UP000199604">
    <property type="component" value="Unassembled WGS sequence"/>
</dbReference>
<protein>
    <submittedName>
        <fullName evidence="2">GldM C-terminal domain-containing protein</fullName>
    </submittedName>
</protein>
<dbReference type="AlphaFoldDB" id="A0A1I0Y5Z4"/>
<sequence>MKKLLLLLLFSLPLFAQNDSIPVVKPNLSLIGLNKLNFVYKGILNPFLVNVKDSKPFKVKGESVLQNIDGTYSIKPKTLKDTKVQVEIQTSDSTKVIEEHIFRTKELPYAALLVNKKGCINGECTIEMSSKELLNAEITVKLIDYLLDYNITVTSFRIHLSNSNGDFLDSFEVKGDKIPQDIYEAIAANDKATLIVIHKFTFASDIGLSIMKTPVVKIRRILETK</sequence>
<evidence type="ECO:0000313" key="2">
    <source>
        <dbReference type="EMBL" id="SFB08624.1"/>
    </source>
</evidence>
<gene>
    <name evidence="2" type="ORF">SAMN05660845_1525</name>
</gene>
<reference evidence="3" key="1">
    <citation type="submission" date="2016-10" db="EMBL/GenBank/DDBJ databases">
        <authorList>
            <person name="Varghese N."/>
            <person name="Submissions S."/>
        </authorList>
    </citation>
    <scope>NUCLEOTIDE SEQUENCE [LARGE SCALE GENOMIC DNA]</scope>
    <source>
        <strain evidence="3">DSM 21789</strain>
    </source>
</reference>
<feature type="signal peptide" evidence="1">
    <location>
        <begin position="1"/>
        <end position="16"/>
    </location>
</feature>
<keyword evidence="3" id="KW-1185">Reference proteome</keyword>
<dbReference type="EMBL" id="FOJT01000004">
    <property type="protein sequence ID" value="SFB08624.1"/>
    <property type="molecule type" value="Genomic_DNA"/>
</dbReference>
<dbReference type="RefSeq" id="WP_091475687.1">
    <property type="nucleotide sequence ID" value="NZ_FOJT01000004.1"/>
</dbReference>
<name>A0A1I0Y5Z4_9FLAO</name>
<evidence type="ECO:0000256" key="1">
    <source>
        <dbReference type="SAM" id="SignalP"/>
    </source>
</evidence>
<organism evidence="2 3">
    <name type="scientific">Flavobacterium swingsii</name>
    <dbReference type="NCBI Taxonomy" id="498292"/>
    <lineage>
        <taxon>Bacteria</taxon>
        <taxon>Pseudomonadati</taxon>
        <taxon>Bacteroidota</taxon>
        <taxon>Flavobacteriia</taxon>
        <taxon>Flavobacteriales</taxon>
        <taxon>Flavobacteriaceae</taxon>
        <taxon>Flavobacterium</taxon>
    </lineage>
</organism>
<feature type="chain" id="PRO_5011744092" evidence="1">
    <location>
        <begin position="17"/>
        <end position="225"/>
    </location>
</feature>